<evidence type="ECO:0000256" key="1">
    <source>
        <dbReference type="SAM" id="SignalP"/>
    </source>
</evidence>
<reference evidence="2" key="1">
    <citation type="submission" date="2019-09" db="EMBL/GenBank/DDBJ databases">
        <title>Characterisation of the sponge microbiome using genome-centric metagenomics.</title>
        <authorList>
            <person name="Engelberts J.P."/>
            <person name="Robbins S.J."/>
            <person name="De Goeij J.M."/>
            <person name="Aranda M."/>
            <person name="Bell S.C."/>
            <person name="Webster N.S."/>
        </authorList>
    </citation>
    <scope>NUCLEOTIDE SEQUENCE</scope>
    <source>
        <strain evidence="2">SB0662_bin_9</strain>
    </source>
</reference>
<protein>
    <submittedName>
        <fullName evidence="2">Uncharacterized protein</fullName>
    </submittedName>
</protein>
<feature type="signal peptide" evidence="1">
    <location>
        <begin position="1"/>
        <end position="26"/>
    </location>
</feature>
<organism evidence="2">
    <name type="scientific">Caldilineaceae bacterium SB0662_bin_9</name>
    <dbReference type="NCBI Taxonomy" id="2605258"/>
    <lineage>
        <taxon>Bacteria</taxon>
        <taxon>Bacillati</taxon>
        <taxon>Chloroflexota</taxon>
        <taxon>Caldilineae</taxon>
        <taxon>Caldilineales</taxon>
        <taxon>Caldilineaceae</taxon>
    </lineage>
</organism>
<gene>
    <name evidence="2" type="ORF">F4Y08_17310</name>
</gene>
<accession>A0A6B1DXC8</accession>
<keyword evidence="1" id="KW-0732">Signal</keyword>
<dbReference type="EMBL" id="VXPY01000122">
    <property type="protein sequence ID" value="MYD92061.1"/>
    <property type="molecule type" value="Genomic_DNA"/>
</dbReference>
<sequence>MRKLTLLSALALAALILLLAPSAALADGHMAGEIEIPAGYRTVTVSFDGIDPVSMDDGVLSMRINGTVDLNDVVKLIDDQLAYGGSVEESCEVRMRWVPASTVITSGADNVMNLRSRMQLSQRTCEPNMSLYTSSVHNVDYTVTVTEGGIDDLGVSLVVNSISGLGEDSTMSAARLNQIADANVTPVTAWLRQVAALYQTGCLATADASISPVSFSSSGRVSVGINASGNLQAMSACVVLDDSMRDLVAGTGVAALILGDLSPGTVAGIVNGVLMGQMMSTADYITMVADDLADETWRGIVQEALRAPFVQETVAAGMGDMLPGQLAERLFSDAAIEQVWGGILLQDINPDTLQELVIAVATGMGDMNALTGELVGQIQPASLALALARLLTLG</sequence>
<comment type="caution">
    <text evidence="2">The sequence shown here is derived from an EMBL/GenBank/DDBJ whole genome shotgun (WGS) entry which is preliminary data.</text>
</comment>
<proteinExistence type="predicted"/>
<evidence type="ECO:0000313" key="2">
    <source>
        <dbReference type="EMBL" id="MYD92061.1"/>
    </source>
</evidence>
<feature type="chain" id="PRO_5025565377" evidence="1">
    <location>
        <begin position="27"/>
        <end position="394"/>
    </location>
</feature>
<dbReference type="AlphaFoldDB" id="A0A6B1DXC8"/>
<name>A0A6B1DXC8_9CHLR</name>